<dbReference type="FunFam" id="2.60.40.1940:FF:000002">
    <property type="entry name" value="Alpha-2-macroglobulin"/>
    <property type="match status" value="1"/>
</dbReference>
<protein>
    <recommendedName>
        <fullName evidence="8">Alpha-2-macroglobulin bait region domain-containing protein</fullName>
    </recommendedName>
</protein>
<evidence type="ECO:0000256" key="7">
    <source>
        <dbReference type="ARBA" id="ARBA00038769"/>
    </source>
</evidence>
<dbReference type="Pfam" id="PF17791">
    <property type="entry name" value="MG3"/>
    <property type="match status" value="1"/>
</dbReference>
<dbReference type="GO" id="GO:0004867">
    <property type="term" value="F:serine-type endopeptidase inhibitor activity"/>
    <property type="evidence" value="ECO:0007669"/>
    <property type="project" value="UniProtKB-KW"/>
</dbReference>
<dbReference type="InterPro" id="IPR014756">
    <property type="entry name" value="Ig_E-set"/>
</dbReference>
<keyword evidence="6" id="KW-0325">Glycoprotein</keyword>
<sequence length="791" mass="89122">MFENLRVNKIIYEGIGKVSFLQYMVLVPSLLRTRIPEKGCLLLSHLNETVTVSASLESVRENRSLFTDVVAEKDLFHCVSFSLPRSPTSQEVMFLTIQVKGPTQEFKKRTTVLVKNEESLVFVQTDKPIYKPEQTVKFRIVLLNESFHPLNELDPKGNRIAQWQNLEVENGLQQLTFPLSSEPFQGSYKVVVQKESGGTAEHHFTVEEFVLPKFEVQVRMPKTITILEEEVKVSVCGLYTYGKPVPGRVTMNMCRKYRNPSNCHGEESNAVCEKFSGQLNSEGCFSQQVNTKIFQMKRQEFEMKIEVEAKIQEEGTEVELTGKGATEITTTITKLSFVTVDSNFRRGIPFTGQVLLVDGKGVPMPNKVIFITANEANHNSNVTTDEHGRAQFSITTTNVKGTSLSIKVKYKDHSPCYGYQWLSEQHEDAYHSANRVANRVFSRSNSFVYLEPLPRELPCGQTQTVQAHYVLKGQVLKDLKELVFYYLVRRRATFTVLQGHFSISVPVESDITPVARLLIYAILPDGEVVGDSARYEAEHCLTNKVGLNFSPGQSFPASQAHLQVTASPQSLCALRAVDQSVLLMRPEAELSAATVSSVSPRGQEGPHGQLRDMGLKAFTNSKIHKPKICPQPEQYRMQSQRQPLLASPALAEMRRNGGFIHFDDTSEPPTETVRKYFPETWIWDLVVLTMPYSVIRGEAFTLKATVLNYLPKCIRVSVHLEASPAFLAVPEKKEQETPCICGNGRQTVSWAVTPKSLGERQHFIGNSVPKDCIYLWDPYIQAKNVPPSTRW</sequence>
<evidence type="ECO:0000259" key="8">
    <source>
        <dbReference type="SMART" id="SM01359"/>
    </source>
</evidence>
<dbReference type="InterPro" id="IPR050473">
    <property type="entry name" value="A2M/Complement_sys"/>
</dbReference>
<reference evidence="9" key="2">
    <citation type="submission" date="2025-08" db="UniProtKB">
        <authorList>
            <consortium name="Ensembl"/>
        </authorList>
    </citation>
    <scope>IDENTIFICATION</scope>
</reference>
<dbReference type="InterPro" id="IPR001599">
    <property type="entry name" value="Macroglobln_a2"/>
</dbReference>
<dbReference type="GO" id="GO:0002020">
    <property type="term" value="F:protease binding"/>
    <property type="evidence" value="ECO:0007669"/>
    <property type="project" value="TreeGrafter"/>
</dbReference>
<keyword evidence="4" id="KW-0722">Serine protease inhibitor</keyword>
<keyword evidence="2" id="KW-0646">Protease inhibitor</keyword>
<evidence type="ECO:0000256" key="2">
    <source>
        <dbReference type="ARBA" id="ARBA00022690"/>
    </source>
</evidence>
<accession>A0A8C2NDC4</accession>
<dbReference type="PANTHER" id="PTHR11412">
    <property type="entry name" value="MACROGLOBULIN / COMPLEMENT"/>
    <property type="match status" value="1"/>
</dbReference>
<dbReference type="InterPro" id="IPR002890">
    <property type="entry name" value="MG2"/>
</dbReference>
<comment type="similarity">
    <text evidence="1">Belongs to the protease inhibitor I39 (alpha-2-macroglobulin) family.</text>
</comment>
<dbReference type="Pfam" id="PF01835">
    <property type="entry name" value="MG2"/>
    <property type="match status" value="1"/>
</dbReference>
<dbReference type="Pfam" id="PF17789">
    <property type="entry name" value="MG4"/>
    <property type="match status" value="1"/>
</dbReference>
<reference evidence="9" key="1">
    <citation type="submission" date="2019-03" db="EMBL/GenBank/DDBJ databases">
        <title>Genome sequencing and reference-guided assembly of Black Bengal Goat (Capra hircus).</title>
        <authorList>
            <person name="Siddiki A.Z."/>
            <person name="Baten A."/>
            <person name="Billah M."/>
            <person name="Alam M.A.U."/>
            <person name="Shawrob K.S.M."/>
            <person name="Saha S."/>
            <person name="Chowdhury M."/>
            <person name="Rahman A.H."/>
            <person name="Stear M."/>
            <person name="Miah G."/>
            <person name="Das G.B."/>
            <person name="Hossain M.M."/>
            <person name="Kumkum M."/>
            <person name="Islam M.S."/>
            <person name="Mollah A.M."/>
            <person name="Ahsan A."/>
            <person name="Tusar F."/>
            <person name="Khan M.K.I."/>
        </authorList>
    </citation>
    <scope>NUCLEOTIDE SEQUENCE [LARGE SCALE GENOMIC DNA]</scope>
</reference>
<dbReference type="InterPro" id="IPR040839">
    <property type="entry name" value="MG4"/>
</dbReference>
<dbReference type="InterPro" id="IPR011625">
    <property type="entry name" value="A2M_N_BRD"/>
</dbReference>
<dbReference type="Gene3D" id="2.60.40.1930">
    <property type="match status" value="2"/>
</dbReference>
<evidence type="ECO:0000256" key="5">
    <source>
        <dbReference type="ARBA" id="ARBA00022966"/>
    </source>
</evidence>
<organism evidence="9">
    <name type="scientific">Capra hircus</name>
    <name type="common">Goat</name>
    <dbReference type="NCBI Taxonomy" id="9925"/>
    <lineage>
        <taxon>Eukaryota</taxon>
        <taxon>Metazoa</taxon>
        <taxon>Chordata</taxon>
        <taxon>Craniata</taxon>
        <taxon>Vertebrata</taxon>
        <taxon>Euteleostomi</taxon>
        <taxon>Mammalia</taxon>
        <taxon>Eutheria</taxon>
        <taxon>Laurasiatheria</taxon>
        <taxon>Artiodactyla</taxon>
        <taxon>Ruminantia</taxon>
        <taxon>Pecora</taxon>
        <taxon>Bovidae</taxon>
        <taxon>Caprinae</taxon>
        <taxon>Capra</taxon>
    </lineage>
</organism>
<dbReference type="FunFam" id="2.60.40.1930:FF:000002">
    <property type="entry name" value="PZP, alpha-2-macroglobulin like"/>
    <property type="match status" value="1"/>
</dbReference>
<dbReference type="Ensembl" id="ENSCHIT00010005092.1">
    <property type="protein sequence ID" value="ENSCHIP00010003681.1"/>
    <property type="gene ID" value="ENSCHIG00010002590.1"/>
</dbReference>
<dbReference type="InterPro" id="IPR013783">
    <property type="entry name" value="Ig-like_fold"/>
</dbReference>
<evidence type="ECO:0000313" key="9">
    <source>
        <dbReference type="Ensembl" id="ENSCHIP00010003681.1"/>
    </source>
</evidence>
<feature type="domain" description="Alpha-2-macroglobulin bait region" evidence="8">
    <location>
        <begin position="448"/>
        <end position="584"/>
    </location>
</feature>
<name>A0A8C2NDC4_CAPHI</name>
<evidence type="ECO:0000256" key="3">
    <source>
        <dbReference type="ARBA" id="ARBA00022729"/>
    </source>
</evidence>
<dbReference type="Gene3D" id="2.60.40.1940">
    <property type="match status" value="1"/>
</dbReference>
<dbReference type="FunFam" id="2.60.40.1930:FF:000001">
    <property type="entry name" value="CD109 isoform 3"/>
    <property type="match status" value="1"/>
</dbReference>
<evidence type="ECO:0000256" key="6">
    <source>
        <dbReference type="ARBA" id="ARBA00023180"/>
    </source>
</evidence>
<dbReference type="Pfam" id="PF07703">
    <property type="entry name" value="A2M_BRD"/>
    <property type="match status" value="1"/>
</dbReference>
<dbReference type="SUPFAM" id="SSF81296">
    <property type="entry name" value="E set domains"/>
    <property type="match status" value="1"/>
</dbReference>
<proteinExistence type="inferred from homology"/>
<dbReference type="SMART" id="SM01359">
    <property type="entry name" value="A2M_N_2"/>
    <property type="match status" value="1"/>
</dbReference>
<dbReference type="Pfam" id="PF00207">
    <property type="entry name" value="A2M"/>
    <property type="match status" value="1"/>
</dbReference>
<keyword evidence="3" id="KW-0732">Signal</keyword>
<evidence type="ECO:0000256" key="4">
    <source>
        <dbReference type="ARBA" id="ARBA00022900"/>
    </source>
</evidence>
<dbReference type="GO" id="GO:0005615">
    <property type="term" value="C:extracellular space"/>
    <property type="evidence" value="ECO:0007669"/>
    <property type="project" value="TreeGrafter"/>
</dbReference>
<dbReference type="InterPro" id="IPR041555">
    <property type="entry name" value="MG3"/>
</dbReference>
<comment type="subunit">
    <text evidence="7">Homotetramer; disulfide-linked.</text>
</comment>
<dbReference type="PANTHER" id="PTHR11412:SF165">
    <property type="entry name" value="ALPHA-2-MACROGLOBULIN"/>
    <property type="match status" value="1"/>
</dbReference>
<dbReference type="Gene3D" id="2.60.40.10">
    <property type="entry name" value="Immunoglobulins"/>
    <property type="match status" value="2"/>
</dbReference>
<keyword evidence="5" id="KW-0882">Thioester bond</keyword>
<dbReference type="AlphaFoldDB" id="A0A8C2NDC4"/>
<dbReference type="FunFam" id="2.60.40.10:FF:001760">
    <property type="entry name" value="Murinoglobulin-1"/>
    <property type="match status" value="1"/>
</dbReference>
<evidence type="ECO:0000256" key="1">
    <source>
        <dbReference type="ARBA" id="ARBA00010952"/>
    </source>
</evidence>